<organism evidence="2">
    <name type="scientific">Glycine soja</name>
    <name type="common">Wild soybean</name>
    <dbReference type="NCBI Taxonomy" id="3848"/>
    <lineage>
        <taxon>Eukaryota</taxon>
        <taxon>Viridiplantae</taxon>
        <taxon>Streptophyta</taxon>
        <taxon>Embryophyta</taxon>
        <taxon>Tracheophyta</taxon>
        <taxon>Spermatophyta</taxon>
        <taxon>Magnoliopsida</taxon>
        <taxon>eudicotyledons</taxon>
        <taxon>Gunneridae</taxon>
        <taxon>Pentapetalae</taxon>
        <taxon>rosids</taxon>
        <taxon>fabids</taxon>
        <taxon>Fabales</taxon>
        <taxon>Fabaceae</taxon>
        <taxon>Papilionoideae</taxon>
        <taxon>50 kb inversion clade</taxon>
        <taxon>NPAAA clade</taxon>
        <taxon>indigoferoid/millettioid clade</taxon>
        <taxon>Phaseoleae</taxon>
        <taxon>Glycine</taxon>
        <taxon>Glycine subgen. Soja</taxon>
    </lineage>
</organism>
<dbReference type="PANTHER" id="PTHR37260">
    <property type="entry name" value="PHOSPHORELAY PROTEIN"/>
    <property type="match status" value="1"/>
</dbReference>
<evidence type="ECO:0000313" key="2">
    <source>
        <dbReference type="EMBL" id="KHM99717.1"/>
    </source>
</evidence>
<reference evidence="2" key="1">
    <citation type="submission" date="2014-07" db="EMBL/GenBank/DDBJ databases">
        <title>Identification of a novel salt tolerance gene in wild soybean by whole-genome sequencing.</title>
        <authorList>
            <person name="Lam H.-M."/>
            <person name="Qi X."/>
            <person name="Li M.-W."/>
            <person name="Liu X."/>
            <person name="Xie M."/>
            <person name="Ni M."/>
            <person name="Xu X."/>
        </authorList>
    </citation>
    <scope>NUCLEOTIDE SEQUENCE [LARGE SCALE GENOMIC DNA]</scope>
    <source>
        <tissue evidence="2">Root</tissue>
    </source>
</reference>
<dbReference type="InterPro" id="IPR053342">
    <property type="entry name" value="Exosome_cofactor/PTGS_suppr"/>
</dbReference>
<name>A0A0B2NWW9_GLYSO</name>
<accession>A0A0B2NWW9</accession>
<feature type="region of interest" description="Disordered" evidence="1">
    <location>
        <begin position="1"/>
        <end position="83"/>
    </location>
</feature>
<feature type="region of interest" description="Disordered" evidence="1">
    <location>
        <begin position="396"/>
        <end position="429"/>
    </location>
</feature>
<dbReference type="PANTHER" id="PTHR37260:SF2">
    <property type="entry name" value="PROTEIN ECERIFERUM 16"/>
    <property type="match status" value="1"/>
</dbReference>
<dbReference type="Proteomes" id="UP000053555">
    <property type="component" value="Unassembled WGS sequence"/>
</dbReference>
<sequence length="429" mass="46537">MDVKALAKSKRNHTQHHSKKSPHSHKPKAPTSSSSSSVGPNDAAKNNPLGKQQVSQKKKSHRSALPSNWDRYEDEEEELDSGSGIASKTVDVVLPKTKGADFRHLVAEAQSQAETSLEGFPAFDDLLPGEFGVGLSSMLVVRGEGIVSWVGDDNFVVDDKTTGNPEASFLSLNLHALAESFAKVDLSKRLFIESDLLPTELCVEELAVSSNEEHKELKTKEDSELANRMSKELDLDDLAADQFTSSSSSSSSHAVSTFPLSNNVFHIPVNYVNAEAQQTSCSSKNKAFVPCSDASLHSTEDARGKQYSAFGAADVEKELDMLLDSLSETKILDSSGFKSYTSIPVSLGVSSVYPQVSKKDPVPSKTASITASLDDALDELLEETSTLMNPNVLLRPQEEKPFHHSMQSSSHSGNKSKVADDFDSWFDTL</sequence>
<evidence type="ECO:0000256" key="1">
    <source>
        <dbReference type="SAM" id="MobiDB-lite"/>
    </source>
</evidence>
<proteinExistence type="predicted"/>
<feature type="compositionally biased region" description="Polar residues" evidence="1">
    <location>
        <begin position="405"/>
        <end position="415"/>
    </location>
</feature>
<gene>
    <name evidence="2" type="ORF">glysoja_037281</name>
</gene>
<protein>
    <submittedName>
        <fullName evidence="2">Uncharacterized protein</fullName>
    </submittedName>
</protein>
<dbReference type="AlphaFoldDB" id="A0A0B2NWW9"/>
<feature type="compositionally biased region" description="Basic residues" evidence="1">
    <location>
        <begin position="7"/>
        <end position="28"/>
    </location>
</feature>
<dbReference type="EMBL" id="KN671573">
    <property type="protein sequence ID" value="KHM99717.1"/>
    <property type="molecule type" value="Genomic_DNA"/>
</dbReference>